<gene>
    <name evidence="2" type="ORF">GS424_004105</name>
</gene>
<proteinExistence type="predicted"/>
<dbReference type="AlphaFoldDB" id="A0A6L7IWL1"/>
<evidence type="ECO:0000259" key="1">
    <source>
        <dbReference type="Pfam" id="PF14358"/>
    </source>
</evidence>
<evidence type="ECO:0000313" key="2">
    <source>
        <dbReference type="EMBL" id="QOS69041.1"/>
    </source>
</evidence>
<protein>
    <submittedName>
        <fullName evidence="2">DUF4405 domain-containing protein</fullName>
    </submittedName>
</protein>
<dbReference type="Pfam" id="PF14358">
    <property type="entry name" value="DUF4405"/>
    <property type="match status" value="1"/>
</dbReference>
<accession>A0A6L7IWL1</accession>
<name>A0A6L7IWL1_9ACTN</name>
<dbReference type="GO" id="GO:0022904">
    <property type="term" value="P:respiratory electron transport chain"/>
    <property type="evidence" value="ECO:0007669"/>
    <property type="project" value="InterPro"/>
</dbReference>
<dbReference type="InterPro" id="IPR025517">
    <property type="entry name" value="DUF4405"/>
</dbReference>
<evidence type="ECO:0000313" key="3">
    <source>
        <dbReference type="Proteomes" id="UP000478463"/>
    </source>
</evidence>
<dbReference type="RefSeq" id="WP_160942980.1">
    <property type="nucleotide sequence ID" value="NZ_CP063310.1"/>
</dbReference>
<feature type="domain" description="Flavinylation-associated cytochrome" evidence="1">
    <location>
        <begin position="72"/>
        <end position="130"/>
    </location>
</feature>
<dbReference type="SUPFAM" id="SSF81342">
    <property type="entry name" value="Transmembrane di-heme cytochromes"/>
    <property type="match status" value="1"/>
</dbReference>
<sequence length="161" mass="16715">MKRTLFIDAAALLVYAAAALPALTGVPVHEWLGLALLVPVLVHCVLHADWVAATLARLGRGAGPARVGHLALDAALLVAFMVVLVSGLGISGTVLQAFGLYVDGYYAWGPLHAIAAKALLALLLVHVAVHAGSLYNLLKRRGTPKAPAHDDGGLSDEHRSA</sequence>
<dbReference type="EMBL" id="CP063310">
    <property type="protein sequence ID" value="QOS69041.1"/>
    <property type="molecule type" value="Genomic_DNA"/>
</dbReference>
<reference evidence="2 3" key="1">
    <citation type="submission" date="2020-10" db="EMBL/GenBank/DDBJ databases">
        <title>Eggerthella sp. nov., isolated from human feces.</title>
        <authorList>
            <person name="Yajun G."/>
        </authorList>
    </citation>
    <scope>NUCLEOTIDE SEQUENCE [LARGE SCALE GENOMIC DNA]</scope>
    <source>
        <strain evidence="2 3">HF-1101</strain>
    </source>
</reference>
<dbReference type="Proteomes" id="UP000478463">
    <property type="component" value="Chromosome"/>
</dbReference>
<dbReference type="KEGG" id="egd:GS424_004105"/>
<dbReference type="GO" id="GO:0016020">
    <property type="term" value="C:membrane"/>
    <property type="evidence" value="ECO:0007669"/>
    <property type="project" value="InterPro"/>
</dbReference>
<dbReference type="InterPro" id="IPR016174">
    <property type="entry name" value="Di-haem_cyt_TM"/>
</dbReference>
<organism evidence="2 3">
    <name type="scientific">Eggerthella guodeyinii</name>
    <dbReference type="NCBI Taxonomy" id="2690837"/>
    <lineage>
        <taxon>Bacteria</taxon>
        <taxon>Bacillati</taxon>
        <taxon>Actinomycetota</taxon>
        <taxon>Coriobacteriia</taxon>
        <taxon>Eggerthellales</taxon>
        <taxon>Eggerthellaceae</taxon>
        <taxon>Eggerthella</taxon>
    </lineage>
</organism>